<keyword evidence="1" id="KW-0472">Membrane</keyword>
<name>A0ABN2AZZ1_9ACTN</name>
<evidence type="ECO:0000256" key="1">
    <source>
        <dbReference type="SAM" id="Phobius"/>
    </source>
</evidence>
<comment type="caution">
    <text evidence="2">The sequence shown here is derived from an EMBL/GenBank/DDBJ whole genome shotgun (WGS) entry which is preliminary data.</text>
</comment>
<keyword evidence="3" id="KW-1185">Reference proteome</keyword>
<gene>
    <name evidence="2" type="ORF">GCM10009741_34040</name>
</gene>
<organism evidence="2 3">
    <name type="scientific">Kribbella lupini</name>
    <dbReference type="NCBI Taxonomy" id="291602"/>
    <lineage>
        <taxon>Bacteria</taxon>
        <taxon>Bacillati</taxon>
        <taxon>Actinomycetota</taxon>
        <taxon>Actinomycetes</taxon>
        <taxon>Propionibacteriales</taxon>
        <taxon>Kribbellaceae</taxon>
        <taxon>Kribbella</taxon>
    </lineage>
</organism>
<evidence type="ECO:0000313" key="2">
    <source>
        <dbReference type="EMBL" id="GAA1529363.1"/>
    </source>
</evidence>
<feature type="transmembrane region" description="Helical" evidence="1">
    <location>
        <begin position="39"/>
        <end position="60"/>
    </location>
</feature>
<sequence length="141" mass="15212">MPNRLTRPGAFAYAVVTLLLAYEIVWMSRLDGFWTAGPIRAGVVVAIVGVLVVLFAAATVTRTPVVGPGDRLLSRIGGPTVIGLTLVALLVVAFGELDNFVMWPTAPALFAPFTVRRLEQAYFEGVDERRQEAAAARAEQQ</sequence>
<feature type="transmembrane region" description="Helical" evidence="1">
    <location>
        <begin position="72"/>
        <end position="94"/>
    </location>
</feature>
<feature type="transmembrane region" description="Helical" evidence="1">
    <location>
        <begin position="9"/>
        <end position="27"/>
    </location>
</feature>
<dbReference type="RefSeq" id="WP_344175093.1">
    <property type="nucleotide sequence ID" value="NZ_BAAANC010000002.1"/>
</dbReference>
<dbReference type="EMBL" id="BAAANC010000002">
    <property type="protein sequence ID" value="GAA1529363.1"/>
    <property type="molecule type" value="Genomic_DNA"/>
</dbReference>
<dbReference type="Proteomes" id="UP001500363">
    <property type="component" value="Unassembled WGS sequence"/>
</dbReference>
<keyword evidence="1" id="KW-1133">Transmembrane helix</keyword>
<evidence type="ECO:0000313" key="3">
    <source>
        <dbReference type="Proteomes" id="UP001500363"/>
    </source>
</evidence>
<keyword evidence="1" id="KW-0812">Transmembrane</keyword>
<proteinExistence type="predicted"/>
<accession>A0ABN2AZZ1</accession>
<protein>
    <submittedName>
        <fullName evidence="2">Uncharacterized protein</fullName>
    </submittedName>
</protein>
<reference evidence="2 3" key="1">
    <citation type="journal article" date="2019" name="Int. J. Syst. Evol. Microbiol.">
        <title>The Global Catalogue of Microorganisms (GCM) 10K type strain sequencing project: providing services to taxonomists for standard genome sequencing and annotation.</title>
        <authorList>
            <consortium name="The Broad Institute Genomics Platform"/>
            <consortium name="The Broad Institute Genome Sequencing Center for Infectious Disease"/>
            <person name="Wu L."/>
            <person name="Ma J."/>
        </authorList>
    </citation>
    <scope>NUCLEOTIDE SEQUENCE [LARGE SCALE GENOMIC DNA]</scope>
    <source>
        <strain evidence="2 3">JCM 14303</strain>
    </source>
</reference>